<dbReference type="PANTHER" id="PTHR33619:SF3">
    <property type="entry name" value="POLYSACCHARIDE EXPORT PROTEIN GFCE-RELATED"/>
    <property type="match status" value="1"/>
</dbReference>
<dbReference type="InterPro" id="IPR003715">
    <property type="entry name" value="Poly_export_N"/>
</dbReference>
<sequence length="364" mass="39724">MLAILRFSTKAIYGLLVVSALVICSGCYAPLVSAGVPASTLPEEFRLPLRTGGTPLNYTMLTAPPPKDYLLGPEDVLEVTVPELFPNGEYRPLLVQVMGSGHIQLPLVGSVPVGGMNLAEAQSEITRAYAAGFFNSPTVSISLAQKATFSVVVLGKVANPGVTELPRYENDVAHAVALAGGLTEDAAEAIEIHRRAHGVTPEVVKIDLRGMDNLNFGPHDVILHEGDVVVIPNRRNEVFYVVGKLNPTNVVRFSAGERERELGGGFILPRDREVDVVTAVAMAGYIDPIESPTTVTVHRQIPGQSPMLIRVDLIKARKCREENINVCPGDIIYLNPDANWYFRRTFDRLIDDVLLFPYRSVWGF</sequence>
<dbReference type="Gene3D" id="3.10.560.10">
    <property type="entry name" value="Outer membrane lipoprotein wza domain like"/>
    <property type="match status" value="2"/>
</dbReference>
<dbReference type="AlphaFoldDB" id="A0A2S8F0K5"/>
<reference evidence="4 5" key="1">
    <citation type="submission" date="2018-02" db="EMBL/GenBank/DDBJ databases">
        <title>Comparative genomes isolates from brazilian mangrove.</title>
        <authorList>
            <person name="Araujo J.E."/>
            <person name="Taketani R.G."/>
            <person name="Silva M.C.P."/>
            <person name="Loureco M.V."/>
            <person name="Andreote F.D."/>
        </authorList>
    </citation>
    <scope>NUCLEOTIDE SEQUENCE [LARGE SCALE GENOMIC DNA]</scope>
    <source>
        <strain evidence="4 5">HEX-2 MGV</strain>
    </source>
</reference>
<accession>A0A2S8F0K5</accession>
<feature type="domain" description="Soluble ligand binding" evidence="3">
    <location>
        <begin position="151"/>
        <end position="198"/>
    </location>
</feature>
<proteinExistence type="predicted"/>
<keyword evidence="1" id="KW-0732">Signal</keyword>
<dbReference type="RefSeq" id="WP_105358326.1">
    <property type="nucleotide sequence ID" value="NZ_PUIA01000074.1"/>
</dbReference>
<dbReference type="PANTHER" id="PTHR33619">
    <property type="entry name" value="POLYSACCHARIDE EXPORT PROTEIN GFCE-RELATED"/>
    <property type="match status" value="1"/>
</dbReference>
<dbReference type="EMBL" id="PUIA01000074">
    <property type="protein sequence ID" value="PQO25686.1"/>
    <property type="molecule type" value="Genomic_DNA"/>
</dbReference>
<dbReference type="Pfam" id="PF10531">
    <property type="entry name" value="SLBB"/>
    <property type="match status" value="1"/>
</dbReference>
<protein>
    <submittedName>
        <fullName evidence="4">Uncharacterized protein</fullName>
    </submittedName>
</protein>
<evidence type="ECO:0000313" key="4">
    <source>
        <dbReference type="EMBL" id="PQO25686.1"/>
    </source>
</evidence>
<name>A0A2S8F0K5_9BACT</name>
<feature type="domain" description="Polysaccharide export protein N-terminal" evidence="2">
    <location>
        <begin position="64"/>
        <end position="143"/>
    </location>
</feature>
<evidence type="ECO:0000259" key="2">
    <source>
        <dbReference type="Pfam" id="PF02563"/>
    </source>
</evidence>
<dbReference type="Gene3D" id="3.30.1950.10">
    <property type="entry name" value="wza like domain"/>
    <property type="match status" value="1"/>
</dbReference>
<dbReference type="GO" id="GO:0015159">
    <property type="term" value="F:polysaccharide transmembrane transporter activity"/>
    <property type="evidence" value="ECO:0007669"/>
    <property type="project" value="InterPro"/>
</dbReference>
<dbReference type="InterPro" id="IPR049712">
    <property type="entry name" value="Poly_export"/>
</dbReference>
<evidence type="ECO:0000313" key="5">
    <source>
        <dbReference type="Proteomes" id="UP000240009"/>
    </source>
</evidence>
<dbReference type="OrthoDB" id="233929at2"/>
<evidence type="ECO:0000259" key="3">
    <source>
        <dbReference type="Pfam" id="PF10531"/>
    </source>
</evidence>
<dbReference type="Proteomes" id="UP000240009">
    <property type="component" value="Unassembled WGS sequence"/>
</dbReference>
<comment type="caution">
    <text evidence="4">The sequence shown here is derived from an EMBL/GenBank/DDBJ whole genome shotgun (WGS) entry which is preliminary data.</text>
</comment>
<gene>
    <name evidence="4" type="ORF">C5Y96_22985</name>
</gene>
<evidence type="ECO:0000256" key="1">
    <source>
        <dbReference type="ARBA" id="ARBA00022729"/>
    </source>
</evidence>
<organism evidence="4 5">
    <name type="scientific">Blastopirellula marina</name>
    <dbReference type="NCBI Taxonomy" id="124"/>
    <lineage>
        <taxon>Bacteria</taxon>
        <taxon>Pseudomonadati</taxon>
        <taxon>Planctomycetota</taxon>
        <taxon>Planctomycetia</taxon>
        <taxon>Pirellulales</taxon>
        <taxon>Pirellulaceae</taxon>
        <taxon>Blastopirellula</taxon>
    </lineage>
</organism>
<dbReference type="Pfam" id="PF02563">
    <property type="entry name" value="Poly_export"/>
    <property type="match status" value="1"/>
</dbReference>
<dbReference type="InterPro" id="IPR019554">
    <property type="entry name" value="Soluble_ligand-bd"/>
</dbReference>